<dbReference type="AlphaFoldDB" id="A0A0B6ZE49"/>
<organism evidence="1">
    <name type="scientific">Arion vulgaris</name>
    <dbReference type="NCBI Taxonomy" id="1028688"/>
    <lineage>
        <taxon>Eukaryota</taxon>
        <taxon>Metazoa</taxon>
        <taxon>Spiralia</taxon>
        <taxon>Lophotrochozoa</taxon>
        <taxon>Mollusca</taxon>
        <taxon>Gastropoda</taxon>
        <taxon>Heterobranchia</taxon>
        <taxon>Euthyneura</taxon>
        <taxon>Panpulmonata</taxon>
        <taxon>Eupulmonata</taxon>
        <taxon>Stylommatophora</taxon>
        <taxon>Helicina</taxon>
        <taxon>Arionoidea</taxon>
        <taxon>Arionidae</taxon>
        <taxon>Arion</taxon>
    </lineage>
</organism>
<reference evidence="1" key="1">
    <citation type="submission" date="2014-12" db="EMBL/GenBank/DDBJ databases">
        <title>Insight into the proteome of Arion vulgaris.</title>
        <authorList>
            <person name="Aradska J."/>
            <person name="Bulat T."/>
            <person name="Smidak R."/>
            <person name="Sarate P."/>
            <person name="Gangsoo J."/>
            <person name="Sialana F."/>
            <person name="Bilban M."/>
            <person name="Lubec G."/>
        </authorList>
    </citation>
    <scope>NUCLEOTIDE SEQUENCE</scope>
    <source>
        <tissue evidence="1">Skin</tissue>
    </source>
</reference>
<proteinExistence type="predicted"/>
<feature type="non-terminal residue" evidence="1">
    <location>
        <position position="132"/>
    </location>
</feature>
<evidence type="ECO:0000313" key="1">
    <source>
        <dbReference type="EMBL" id="CEK66126.1"/>
    </source>
</evidence>
<name>A0A0B6ZE49_9EUPU</name>
<accession>A0A0B6ZE49</accession>
<protein>
    <submittedName>
        <fullName evidence="1">Uncharacterized protein</fullName>
    </submittedName>
</protein>
<dbReference type="EMBL" id="HACG01019261">
    <property type="protein sequence ID" value="CEK66126.1"/>
    <property type="molecule type" value="Transcribed_RNA"/>
</dbReference>
<feature type="non-terminal residue" evidence="1">
    <location>
        <position position="1"/>
    </location>
</feature>
<gene>
    <name evidence="1" type="primary">ORF57397</name>
</gene>
<sequence length="132" mass="14807">QESLQVANPTSSSNEECVQVFNDMCNRLTKSLLTDLQVRETLSRPDYENGCEWYGLGWDVQDNGRSWGHTGGMEGSCGTLFHHQSGLNWIFLQNSWTVDSDLNGLIKCATCTVPQLQIYNKDVLNCDNDLSV</sequence>